<dbReference type="PROSITE" id="PS00571">
    <property type="entry name" value="AMIDASES"/>
    <property type="match status" value="1"/>
</dbReference>
<dbReference type="InterPro" id="IPR036928">
    <property type="entry name" value="AS_sf"/>
</dbReference>
<dbReference type="PANTHER" id="PTHR46310">
    <property type="entry name" value="AMIDASE 1"/>
    <property type="match status" value="1"/>
</dbReference>
<dbReference type="Proteomes" id="UP000438448">
    <property type="component" value="Unassembled WGS sequence"/>
</dbReference>
<dbReference type="RefSeq" id="WP_153410051.1">
    <property type="nucleotide sequence ID" value="NZ_WEGK01000004.1"/>
</dbReference>
<dbReference type="GO" id="GO:0050540">
    <property type="term" value="F:2-aminomuconate deaminase activity"/>
    <property type="evidence" value="ECO:0007669"/>
    <property type="project" value="UniProtKB-EC"/>
</dbReference>
<evidence type="ECO:0000313" key="3">
    <source>
        <dbReference type="Proteomes" id="UP000438448"/>
    </source>
</evidence>
<evidence type="ECO:0000313" key="2">
    <source>
        <dbReference type="EMBL" id="MQY19242.1"/>
    </source>
</evidence>
<accession>A0A7K0D1W3</accession>
<comment type="caution">
    <text evidence="2">The sequence shown here is derived from an EMBL/GenBank/DDBJ whole genome shotgun (WGS) entry which is preliminary data.</text>
</comment>
<name>A0A7K0D1W3_9NOCA</name>
<dbReference type="PANTHER" id="PTHR46310:SF7">
    <property type="entry name" value="AMIDASE 1"/>
    <property type="match status" value="1"/>
</dbReference>
<evidence type="ECO:0000259" key="1">
    <source>
        <dbReference type="Pfam" id="PF01425"/>
    </source>
</evidence>
<feature type="domain" description="Amidase" evidence="1">
    <location>
        <begin position="19"/>
        <end position="365"/>
    </location>
</feature>
<dbReference type="AlphaFoldDB" id="A0A7K0D1W3"/>
<proteinExistence type="predicted"/>
<gene>
    <name evidence="2" type="primary">cnbH</name>
    <name evidence="2" type="ORF">NRB20_23270</name>
</gene>
<dbReference type="Gene3D" id="3.90.1300.10">
    <property type="entry name" value="Amidase signature (AS) domain"/>
    <property type="match status" value="1"/>
</dbReference>
<keyword evidence="2" id="KW-0378">Hydrolase</keyword>
<keyword evidence="3" id="KW-1185">Reference proteome</keyword>
<sequence length="372" mass="38891">MNGFVSWLPVVDAPVGTRLAVKDVIDVAGMPTGAGNPRWLATHSIPQQDAAVVRALRAEFTVVGKTHTDELAYSLSGTNAHYGTPVNPVAPERMPGGSSSGTAAVIAAGLADLGLGTDTAGSIRVPASYTGIYGLRPTHSRAPHDGMVPLAPSFDVPALLARDLATLRAGARLMLDGTGADARPRTVWWPADIPVAEPVRQVLRSTLTRLVGAGFELTTAPLFEAGGWDRVRAAFSTAQAAQVWEQHGEWVRRERPIFGRNVSARLTLAAEVTPRMAAEAHSVLRSASDRILRTLSDNHVLALPATPYPAPLLEDSGAGRAAVVRLTCLAPILGAPALSLPVATIEGLPLGLSLIGAPGSDESLLTTAELLR</sequence>
<dbReference type="InterPro" id="IPR020556">
    <property type="entry name" value="Amidase_CS"/>
</dbReference>
<dbReference type="EMBL" id="WEGK01000004">
    <property type="protein sequence ID" value="MQY19242.1"/>
    <property type="molecule type" value="Genomic_DNA"/>
</dbReference>
<dbReference type="InterPro" id="IPR023631">
    <property type="entry name" value="Amidase_dom"/>
</dbReference>
<protein>
    <submittedName>
        <fullName evidence="2">2-amino-5-chloromuconic acid deaminase</fullName>
        <ecNumber evidence="2">3.5.99.5</ecNumber>
    </submittedName>
</protein>
<reference evidence="2 3" key="1">
    <citation type="submission" date="2019-10" db="EMBL/GenBank/DDBJ databases">
        <title>Nocardia macrotermitis sp. nov. and Nocardia aurantia sp. nov., isolated from the gut of fungus growing-termite Macrotermes natalensis.</title>
        <authorList>
            <person name="Benndorf R."/>
            <person name="Schwitalla J."/>
            <person name="Martin K."/>
            <person name="De Beer W."/>
            <person name="Kaster A.-K."/>
            <person name="Vollmers J."/>
            <person name="Poulsen M."/>
            <person name="Beemelmanns C."/>
        </authorList>
    </citation>
    <scope>NUCLEOTIDE SEQUENCE [LARGE SCALE GENOMIC DNA]</scope>
    <source>
        <strain evidence="2 3">RB20</strain>
    </source>
</reference>
<dbReference type="OrthoDB" id="182039at2"/>
<organism evidence="2 3">
    <name type="scientific">Nocardia macrotermitis</name>
    <dbReference type="NCBI Taxonomy" id="2585198"/>
    <lineage>
        <taxon>Bacteria</taxon>
        <taxon>Bacillati</taxon>
        <taxon>Actinomycetota</taxon>
        <taxon>Actinomycetes</taxon>
        <taxon>Mycobacteriales</taxon>
        <taxon>Nocardiaceae</taxon>
        <taxon>Nocardia</taxon>
    </lineage>
</organism>
<dbReference type="Pfam" id="PF01425">
    <property type="entry name" value="Amidase"/>
    <property type="match status" value="1"/>
</dbReference>
<dbReference type="EC" id="3.5.99.5" evidence="2"/>
<dbReference type="SUPFAM" id="SSF75304">
    <property type="entry name" value="Amidase signature (AS) enzymes"/>
    <property type="match status" value="1"/>
</dbReference>